<dbReference type="SUPFAM" id="SSF55729">
    <property type="entry name" value="Acyl-CoA N-acyltransferases (Nat)"/>
    <property type="match status" value="1"/>
</dbReference>
<reference evidence="2" key="1">
    <citation type="submission" date="2021-03" db="EMBL/GenBank/DDBJ databases">
        <authorList>
            <person name="Tagirdzhanova G."/>
        </authorList>
    </citation>
    <scope>NUCLEOTIDE SEQUENCE</scope>
</reference>
<evidence type="ECO:0000313" key="3">
    <source>
        <dbReference type="Proteomes" id="UP000664169"/>
    </source>
</evidence>
<dbReference type="GO" id="GO:0016747">
    <property type="term" value="F:acyltransferase activity, transferring groups other than amino-acyl groups"/>
    <property type="evidence" value="ECO:0007669"/>
    <property type="project" value="InterPro"/>
</dbReference>
<proteinExistence type="predicted"/>
<gene>
    <name evidence="2" type="ORF">GOMPHAMPRED_007124</name>
</gene>
<dbReference type="Pfam" id="PF13508">
    <property type="entry name" value="Acetyltransf_7"/>
    <property type="match status" value="1"/>
</dbReference>
<dbReference type="PROSITE" id="PS51186">
    <property type="entry name" value="GNAT"/>
    <property type="match status" value="1"/>
</dbReference>
<dbReference type="AlphaFoldDB" id="A0A8H3IXX5"/>
<comment type="caution">
    <text evidence="2">The sequence shown here is derived from an EMBL/GenBank/DDBJ whole genome shotgun (WGS) entry which is preliminary data.</text>
</comment>
<dbReference type="InterPro" id="IPR052523">
    <property type="entry name" value="Trichothecene_AcTrans"/>
</dbReference>
<dbReference type="InterPro" id="IPR000182">
    <property type="entry name" value="GNAT_dom"/>
</dbReference>
<dbReference type="OrthoDB" id="410198at2759"/>
<protein>
    <recommendedName>
        <fullName evidence="1">N-acetyltransferase domain-containing protein</fullName>
    </recommendedName>
</protein>
<dbReference type="EMBL" id="CAJPDQ010000050">
    <property type="protein sequence ID" value="CAF9933020.1"/>
    <property type="molecule type" value="Genomic_DNA"/>
</dbReference>
<evidence type="ECO:0000313" key="2">
    <source>
        <dbReference type="EMBL" id="CAF9933020.1"/>
    </source>
</evidence>
<dbReference type="PANTHER" id="PTHR42791">
    <property type="entry name" value="GNAT FAMILY ACETYLTRANSFERASE"/>
    <property type="match status" value="1"/>
</dbReference>
<dbReference type="Proteomes" id="UP000664169">
    <property type="component" value="Unassembled WGS sequence"/>
</dbReference>
<evidence type="ECO:0000259" key="1">
    <source>
        <dbReference type="PROSITE" id="PS51186"/>
    </source>
</evidence>
<dbReference type="Gene3D" id="3.40.630.30">
    <property type="match status" value="1"/>
</dbReference>
<organism evidence="2 3">
    <name type="scientific">Gomphillus americanus</name>
    <dbReference type="NCBI Taxonomy" id="1940652"/>
    <lineage>
        <taxon>Eukaryota</taxon>
        <taxon>Fungi</taxon>
        <taxon>Dikarya</taxon>
        <taxon>Ascomycota</taxon>
        <taxon>Pezizomycotina</taxon>
        <taxon>Lecanoromycetes</taxon>
        <taxon>OSLEUM clade</taxon>
        <taxon>Ostropomycetidae</taxon>
        <taxon>Ostropales</taxon>
        <taxon>Graphidaceae</taxon>
        <taxon>Gomphilloideae</taxon>
        <taxon>Gomphillus</taxon>
    </lineage>
</organism>
<dbReference type="CDD" id="cd04301">
    <property type="entry name" value="NAT_SF"/>
    <property type="match status" value="1"/>
</dbReference>
<feature type="domain" description="N-acetyltransferase" evidence="1">
    <location>
        <begin position="60"/>
        <end position="197"/>
    </location>
</feature>
<name>A0A8H3IXX5_9LECA</name>
<accession>A0A8H3IXX5</accession>
<sequence length="240" mass="27509">MLEVYEINTKEEFEAALPVMIDAYTKPFNTLYETIKGPSDDEFVTRFWHWHTADPGSQWIGVRKKDGDKATVGVAEWVLHESNPFEQGNPLPPVDWWSDVYTQNVTEQVVSTFFGGRPKVMSRPHVLLNICCVAPDARRQGAGRLLMNWGRSLADQKGLETFIEATIDGVRLYESTGFTQVEPIILDAKLPEKFKGEDDKKAWLEARHRVLPRPFPVMLMWRPKGADWKEGDEFHFLESG</sequence>
<dbReference type="PANTHER" id="PTHR42791:SF5">
    <property type="entry name" value="HYPOTHETICAL ACETYLTRANSFERASE (EUROFUNG)"/>
    <property type="match status" value="1"/>
</dbReference>
<dbReference type="InterPro" id="IPR016181">
    <property type="entry name" value="Acyl_CoA_acyltransferase"/>
</dbReference>
<keyword evidence="3" id="KW-1185">Reference proteome</keyword>